<dbReference type="EMBL" id="JAWHQM010000034">
    <property type="protein sequence ID" value="KAK5633654.1"/>
    <property type="molecule type" value="Genomic_DNA"/>
</dbReference>
<keyword evidence="1" id="KW-0812">Transmembrane</keyword>
<sequence>MAMETISLLDDPTQSSMRTDLNWYEIYNTRLLRTDRDVRSRTDPFQRRLQKYLRAFRYWRLSRNHQDFRETGGPSQTHLKWSYQDTIVITEVVGRIIAVMIMGAFFVIPLVVLPHKSMGIQVSTATLLIVTFSLTVTLMLKASNLEMMVVAAAYAAVLTTFIANMSLPTPAS</sequence>
<evidence type="ECO:0000313" key="4">
    <source>
        <dbReference type="Proteomes" id="UP001305414"/>
    </source>
</evidence>
<accession>A0AAN7UTH6</accession>
<evidence type="ECO:0000259" key="2">
    <source>
        <dbReference type="Pfam" id="PF20237"/>
    </source>
</evidence>
<feature type="transmembrane region" description="Helical" evidence="1">
    <location>
        <begin position="92"/>
        <end position="112"/>
    </location>
</feature>
<evidence type="ECO:0000256" key="1">
    <source>
        <dbReference type="SAM" id="Phobius"/>
    </source>
</evidence>
<keyword evidence="4" id="KW-1185">Reference proteome</keyword>
<reference evidence="3 4" key="1">
    <citation type="submission" date="2023-10" db="EMBL/GenBank/DDBJ databases">
        <title>Draft genome sequence of Xylaria bambusicola isolate GMP-LS, the root and basal stem rot pathogen of sugarcane in Indonesia.</title>
        <authorList>
            <person name="Selvaraj P."/>
            <person name="Muralishankar V."/>
            <person name="Muruganantham S."/>
            <person name="Sp S."/>
            <person name="Haryani S."/>
            <person name="Lau K.J.X."/>
            <person name="Naqvi N.I."/>
        </authorList>
    </citation>
    <scope>NUCLEOTIDE SEQUENCE [LARGE SCALE GENOMIC DNA]</scope>
    <source>
        <strain evidence="3">GMP-LS</strain>
    </source>
</reference>
<comment type="caution">
    <text evidence="3">The sequence shown here is derived from an EMBL/GenBank/DDBJ whole genome shotgun (WGS) entry which is preliminary data.</text>
</comment>
<organism evidence="3 4">
    <name type="scientific">Xylaria bambusicola</name>
    <dbReference type="NCBI Taxonomy" id="326684"/>
    <lineage>
        <taxon>Eukaryota</taxon>
        <taxon>Fungi</taxon>
        <taxon>Dikarya</taxon>
        <taxon>Ascomycota</taxon>
        <taxon>Pezizomycotina</taxon>
        <taxon>Sordariomycetes</taxon>
        <taxon>Xylariomycetidae</taxon>
        <taxon>Xylariales</taxon>
        <taxon>Xylariaceae</taxon>
        <taxon>Xylaria</taxon>
    </lineage>
</organism>
<keyword evidence="1" id="KW-0472">Membrane</keyword>
<dbReference type="InterPro" id="IPR046529">
    <property type="entry name" value="DUF6594"/>
</dbReference>
<proteinExistence type="predicted"/>
<dbReference type="Pfam" id="PF20237">
    <property type="entry name" value="DUF6594"/>
    <property type="match status" value="1"/>
</dbReference>
<protein>
    <recommendedName>
        <fullName evidence="2">DUF6594 domain-containing protein</fullName>
    </recommendedName>
</protein>
<gene>
    <name evidence="3" type="ORF">RRF57_009368</name>
</gene>
<feature type="domain" description="DUF6594" evidence="2">
    <location>
        <begin position="9"/>
        <end position="158"/>
    </location>
</feature>
<name>A0AAN7UTH6_9PEZI</name>
<dbReference type="Proteomes" id="UP001305414">
    <property type="component" value="Unassembled WGS sequence"/>
</dbReference>
<evidence type="ECO:0000313" key="3">
    <source>
        <dbReference type="EMBL" id="KAK5633654.1"/>
    </source>
</evidence>
<dbReference type="AlphaFoldDB" id="A0AAN7UTH6"/>
<keyword evidence="1" id="KW-1133">Transmembrane helix</keyword>
<feature type="transmembrane region" description="Helical" evidence="1">
    <location>
        <begin position="147"/>
        <end position="167"/>
    </location>
</feature>
<feature type="transmembrane region" description="Helical" evidence="1">
    <location>
        <begin position="118"/>
        <end position="140"/>
    </location>
</feature>